<accession>A0A401FJ94</accession>
<evidence type="ECO:0000256" key="1">
    <source>
        <dbReference type="ARBA" id="ARBA00022730"/>
    </source>
</evidence>
<evidence type="ECO:0000256" key="2">
    <source>
        <dbReference type="ARBA" id="ARBA00022884"/>
    </source>
</evidence>
<evidence type="ECO:0000313" key="7">
    <source>
        <dbReference type="EMBL" id="GAY72455.1"/>
    </source>
</evidence>
<keyword evidence="3 7" id="KW-0689">Ribosomal protein</keyword>
<dbReference type="FunFam" id="3.10.430.100:FF:000002">
    <property type="entry name" value="50S ribosomal protein L9"/>
    <property type="match status" value="1"/>
</dbReference>
<dbReference type="InterPro" id="IPR020594">
    <property type="entry name" value="Ribosomal_bL9_bac/chp"/>
</dbReference>
<keyword evidence="2" id="KW-0694">RNA-binding</keyword>
<keyword evidence="8" id="KW-1185">Reference proteome</keyword>
<dbReference type="GO" id="GO:0006412">
    <property type="term" value="P:translation"/>
    <property type="evidence" value="ECO:0007669"/>
    <property type="project" value="InterPro"/>
</dbReference>
<dbReference type="AlphaFoldDB" id="A0A401FJ94"/>
<dbReference type="NCBIfam" id="TIGR00158">
    <property type="entry name" value="L9"/>
    <property type="match status" value="1"/>
</dbReference>
<evidence type="ECO:0000256" key="3">
    <source>
        <dbReference type="ARBA" id="ARBA00022980"/>
    </source>
</evidence>
<name>A0A401FJ94_9LACO</name>
<dbReference type="GO" id="GO:0005840">
    <property type="term" value="C:ribosome"/>
    <property type="evidence" value="ECO:0007669"/>
    <property type="project" value="UniProtKB-KW"/>
</dbReference>
<dbReference type="EMBL" id="BEXA01000001">
    <property type="protein sequence ID" value="GAY72455.1"/>
    <property type="molecule type" value="Genomic_DNA"/>
</dbReference>
<organism evidence="7 8">
    <name type="scientific">Lentilactobacillus kosonis</name>
    <dbReference type="NCBI Taxonomy" id="2810561"/>
    <lineage>
        <taxon>Bacteria</taxon>
        <taxon>Bacillati</taxon>
        <taxon>Bacillota</taxon>
        <taxon>Bacilli</taxon>
        <taxon>Lactobacillales</taxon>
        <taxon>Lactobacillaceae</taxon>
        <taxon>Lentilactobacillus</taxon>
    </lineage>
</organism>
<evidence type="ECO:0000256" key="5">
    <source>
        <dbReference type="ARBA" id="ARBA00035456"/>
    </source>
</evidence>
<evidence type="ECO:0000259" key="6">
    <source>
        <dbReference type="Pfam" id="PF03948"/>
    </source>
</evidence>
<evidence type="ECO:0000313" key="8">
    <source>
        <dbReference type="Proteomes" id="UP000286974"/>
    </source>
</evidence>
<dbReference type="STRING" id="1138822.PL11_004040"/>
<keyword evidence="1" id="KW-0699">rRNA-binding</keyword>
<comment type="caution">
    <text evidence="7">The sequence shown here is derived from an EMBL/GenBank/DDBJ whole genome shotgun (WGS) entry which is preliminary data.</text>
</comment>
<feature type="domain" description="Large ribosomal subunit protein bL9 C-terminal" evidence="6">
    <location>
        <begin position="2"/>
        <end position="71"/>
    </location>
</feature>
<dbReference type="GO" id="GO:1990904">
    <property type="term" value="C:ribonucleoprotein complex"/>
    <property type="evidence" value="ECO:0007669"/>
    <property type="project" value="UniProtKB-KW"/>
</dbReference>
<dbReference type="Proteomes" id="UP000286974">
    <property type="component" value="Unassembled WGS sequence"/>
</dbReference>
<dbReference type="Gene3D" id="3.10.430.100">
    <property type="entry name" value="Ribosomal protein L9, C-terminal domain"/>
    <property type="match status" value="1"/>
</dbReference>
<evidence type="ECO:0000256" key="4">
    <source>
        <dbReference type="ARBA" id="ARBA00023274"/>
    </source>
</evidence>
<protein>
    <recommendedName>
        <fullName evidence="5">50S ribosomal protein L9</fullName>
    </recommendedName>
</protein>
<dbReference type="SUPFAM" id="SSF55653">
    <property type="entry name" value="Ribosomal protein L9 C-domain"/>
    <property type="match status" value="1"/>
</dbReference>
<dbReference type="Pfam" id="PF03948">
    <property type="entry name" value="Ribosomal_L9_C"/>
    <property type="match status" value="1"/>
</dbReference>
<dbReference type="InterPro" id="IPR036791">
    <property type="entry name" value="Ribosomal_bL9_C_sf"/>
</dbReference>
<dbReference type="GO" id="GO:0019843">
    <property type="term" value="F:rRNA binding"/>
    <property type="evidence" value="ECO:0007669"/>
    <property type="project" value="UniProtKB-KW"/>
</dbReference>
<sequence length="73" mass="8054">MVELTAKAGSDGRLFGSIPSKQIASALDKQYGIKLDKRKIELNEPIRVAGYTNVPVKLHPQVTAKIRVHVTEQ</sequence>
<dbReference type="InterPro" id="IPR020069">
    <property type="entry name" value="Ribosomal_bL9_C"/>
</dbReference>
<reference evidence="7 8" key="1">
    <citation type="submission" date="2017-11" db="EMBL/GenBank/DDBJ databases">
        <title>Draft Genome Sequence of Lactobacillus curieae NBRC 111893 isolated from Koso, a Japanese sugar-Vegetable Fermented Beverage.</title>
        <authorList>
            <person name="Chiou T.Y."/>
            <person name="Oshima K."/>
            <person name="Suda W."/>
            <person name="Hattori M."/>
            <person name="Takahashi T."/>
        </authorList>
    </citation>
    <scope>NUCLEOTIDE SEQUENCE [LARGE SCALE GENOMIC DNA]</scope>
    <source>
        <strain evidence="7 8">NBRC111893</strain>
    </source>
</reference>
<dbReference type="GO" id="GO:0003735">
    <property type="term" value="F:structural constituent of ribosome"/>
    <property type="evidence" value="ECO:0007669"/>
    <property type="project" value="InterPro"/>
</dbReference>
<gene>
    <name evidence="7" type="ORF">NBRC111893_601</name>
</gene>
<keyword evidence="4" id="KW-0687">Ribonucleoprotein</keyword>
<proteinExistence type="predicted"/>